<evidence type="ECO:0000313" key="14">
    <source>
        <dbReference type="Proteomes" id="UP000749559"/>
    </source>
</evidence>
<evidence type="ECO:0000256" key="9">
    <source>
        <dbReference type="ARBA" id="ARBA00023201"/>
    </source>
</evidence>
<sequence length="542" mass="61236">MVSTMTNIGMKDTINEFVNTTSIHGIPHTNDRRPIWLKVTWALLTLGGFSVALWQIIMVGLAYKKYPVNVLLDIKHSKQISFPAVTICNSNQLRKSHVYASSSPAAQNLKAAILEHQQHYYNRSVEHNIMNSTCFAGSPTYDEITSCLWARLESDKTGISPATSVEVNDRLNDALKAMHISEKEPMGHTLEGMLLDCSFEKAFCSPRDFKRFYDVFEYGNCYTFNGIDDDATDSIRNTTKPGKEHGLHLELFLEDDEYIPELTPSLGIRVVIHDQHDVPFPTENGFFVSPGFDTSVALKKIEYERLGEPWYGCIAPCSEEFNVYQDIANCSYSISVCIHTWLQKHVMEICQCTSPYIPTAGLPGENTLASCDIHNETQEDCLEETEYKFNIGVLKSNCSPSCKETKFDSRISTSVWPTSGYEDILEEKYASHVTPKVINILENKTSSLRNHILKVDIFYQELNNERIYQEAAYTWLSLIGDLGGQLGLWIGISILSVIEIIEFLINVLVSLMGVIKRSKPGKLGSEKEMHDVTPVEKFKMEK</sequence>
<keyword evidence="7 11" id="KW-0406">Ion transport</keyword>
<keyword evidence="4 11" id="KW-0812">Transmembrane</keyword>
<evidence type="ECO:0000313" key="13">
    <source>
        <dbReference type="EMBL" id="CAH1794504.1"/>
    </source>
</evidence>
<dbReference type="Proteomes" id="UP000749559">
    <property type="component" value="Unassembled WGS sequence"/>
</dbReference>
<dbReference type="GO" id="GO:0015280">
    <property type="term" value="F:ligand-gated sodium channel activity"/>
    <property type="evidence" value="ECO:0007669"/>
    <property type="project" value="TreeGrafter"/>
</dbReference>
<evidence type="ECO:0000256" key="1">
    <source>
        <dbReference type="ARBA" id="ARBA00004141"/>
    </source>
</evidence>
<dbReference type="PANTHER" id="PTHR11690">
    <property type="entry name" value="AMILORIDE-SENSITIVE SODIUM CHANNEL-RELATED"/>
    <property type="match status" value="1"/>
</dbReference>
<evidence type="ECO:0000256" key="12">
    <source>
        <dbReference type="SAM" id="Phobius"/>
    </source>
</evidence>
<dbReference type="PRINTS" id="PR01078">
    <property type="entry name" value="AMINACHANNEL"/>
</dbReference>
<comment type="similarity">
    <text evidence="11">Belongs to the amiloride-sensitive sodium channel (TC 1.A.6) family.</text>
</comment>
<dbReference type="GO" id="GO:0005886">
    <property type="term" value="C:plasma membrane"/>
    <property type="evidence" value="ECO:0007669"/>
    <property type="project" value="TreeGrafter"/>
</dbReference>
<evidence type="ECO:0000256" key="10">
    <source>
        <dbReference type="ARBA" id="ARBA00023303"/>
    </source>
</evidence>
<dbReference type="Gene3D" id="2.60.470.10">
    <property type="entry name" value="Acid-sensing ion channels like domains"/>
    <property type="match status" value="1"/>
</dbReference>
<evidence type="ECO:0000256" key="4">
    <source>
        <dbReference type="ARBA" id="ARBA00022692"/>
    </source>
</evidence>
<comment type="subcellular location">
    <subcellularLocation>
        <location evidence="1">Membrane</location>
        <topology evidence="1">Multi-pass membrane protein</topology>
    </subcellularLocation>
</comment>
<keyword evidence="8 12" id="KW-0472">Membrane</keyword>
<dbReference type="OrthoDB" id="6021021at2759"/>
<dbReference type="Pfam" id="PF00858">
    <property type="entry name" value="ASC"/>
    <property type="match status" value="1"/>
</dbReference>
<dbReference type="InterPro" id="IPR001873">
    <property type="entry name" value="ENaC"/>
</dbReference>
<dbReference type="EMBL" id="CAIIXF020000009">
    <property type="protein sequence ID" value="CAH1794504.1"/>
    <property type="molecule type" value="Genomic_DNA"/>
</dbReference>
<evidence type="ECO:0000256" key="5">
    <source>
        <dbReference type="ARBA" id="ARBA00022989"/>
    </source>
</evidence>
<comment type="caution">
    <text evidence="13">The sequence shown here is derived from an EMBL/GenBank/DDBJ whole genome shotgun (WGS) entry which is preliminary data.</text>
</comment>
<evidence type="ECO:0000256" key="6">
    <source>
        <dbReference type="ARBA" id="ARBA00023053"/>
    </source>
</evidence>
<dbReference type="AlphaFoldDB" id="A0A8S4PSH5"/>
<feature type="transmembrane region" description="Helical" evidence="12">
    <location>
        <begin position="41"/>
        <end position="63"/>
    </location>
</feature>
<evidence type="ECO:0000256" key="3">
    <source>
        <dbReference type="ARBA" id="ARBA00022461"/>
    </source>
</evidence>
<evidence type="ECO:0000256" key="2">
    <source>
        <dbReference type="ARBA" id="ARBA00022448"/>
    </source>
</evidence>
<reference evidence="13" key="1">
    <citation type="submission" date="2022-03" db="EMBL/GenBank/DDBJ databases">
        <authorList>
            <person name="Martin C."/>
        </authorList>
    </citation>
    <scope>NUCLEOTIDE SEQUENCE</scope>
</reference>
<gene>
    <name evidence="13" type="ORF">OFUS_LOCUS19185</name>
</gene>
<keyword evidence="6" id="KW-0915">Sodium</keyword>
<dbReference type="PANTHER" id="PTHR11690:SF248">
    <property type="entry name" value="PICKPOCKET 17, ISOFORM A"/>
    <property type="match status" value="1"/>
</dbReference>
<evidence type="ECO:0000256" key="7">
    <source>
        <dbReference type="ARBA" id="ARBA00023065"/>
    </source>
</evidence>
<keyword evidence="5 12" id="KW-1133">Transmembrane helix</keyword>
<keyword evidence="2 11" id="KW-0813">Transport</keyword>
<name>A0A8S4PSH5_OWEFU</name>
<feature type="transmembrane region" description="Helical" evidence="12">
    <location>
        <begin position="486"/>
        <end position="515"/>
    </location>
</feature>
<keyword evidence="3 11" id="KW-0894">Sodium channel</keyword>
<evidence type="ECO:0000256" key="11">
    <source>
        <dbReference type="RuleBase" id="RU000679"/>
    </source>
</evidence>
<protein>
    <submittedName>
        <fullName evidence="13">Uncharacterized protein</fullName>
    </submittedName>
</protein>
<keyword evidence="14" id="KW-1185">Reference proteome</keyword>
<dbReference type="Gene3D" id="1.10.287.820">
    <property type="entry name" value="Acid-sensing ion channel domain"/>
    <property type="match status" value="1"/>
</dbReference>
<organism evidence="13 14">
    <name type="scientific">Owenia fusiformis</name>
    <name type="common">Polychaete worm</name>
    <dbReference type="NCBI Taxonomy" id="6347"/>
    <lineage>
        <taxon>Eukaryota</taxon>
        <taxon>Metazoa</taxon>
        <taxon>Spiralia</taxon>
        <taxon>Lophotrochozoa</taxon>
        <taxon>Annelida</taxon>
        <taxon>Polychaeta</taxon>
        <taxon>Sedentaria</taxon>
        <taxon>Canalipalpata</taxon>
        <taxon>Sabellida</taxon>
        <taxon>Oweniida</taxon>
        <taxon>Oweniidae</taxon>
        <taxon>Owenia</taxon>
    </lineage>
</organism>
<keyword evidence="10 11" id="KW-0407">Ion channel</keyword>
<proteinExistence type="inferred from homology"/>
<accession>A0A8S4PSH5</accession>
<keyword evidence="9 11" id="KW-0739">Sodium transport</keyword>
<evidence type="ECO:0000256" key="8">
    <source>
        <dbReference type="ARBA" id="ARBA00023136"/>
    </source>
</evidence>